<evidence type="ECO:0000313" key="2">
    <source>
        <dbReference type="EMBL" id="KAE8010119.1"/>
    </source>
</evidence>
<organism evidence="2 3">
    <name type="scientific">Carpinus fangiana</name>
    <dbReference type="NCBI Taxonomy" id="176857"/>
    <lineage>
        <taxon>Eukaryota</taxon>
        <taxon>Viridiplantae</taxon>
        <taxon>Streptophyta</taxon>
        <taxon>Embryophyta</taxon>
        <taxon>Tracheophyta</taxon>
        <taxon>Spermatophyta</taxon>
        <taxon>Magnoliopsida</taxon>
        <taxon>eudicotyledons</taxon>
        <taxon>Gunneridae</taxon>
        <taxon>Pentapetalae</taxon>
        <taxon>rosids</taxon>
        <taxon>fabids</taxon>
        <taxon>Fagales</taxon>
        <taxon>Betulaceae</taxon>
        <taxon>Carpinus</taxon>
    </lineage>
</organism>
<sequence length="55" mass="6259">MPHSWKDIKLGRNQGLPEMPHSNMKGIKLPGMRVTAVRKQLQMPIGIWSSSSFQQ</sequence>
<dbReference type="EMBL" id="CM017322">
    <property type="protein sequence ID" value="KAE8010119.1"/>
    <property type="molecule type" value="Genomic_DNA"/>
</dbReference>
<keyword evidence="3" id="KW-1185">Reference proteome</keyword>
<accession>A0A5N6QVS3</accession>
<evidence type="ECO:0000256" key="1">
    <source>
        <dbReference type="SAM" id="MobiDB-lite"/>
    </source>
</evidence>
<evidence type="ECO:0000313" key="3">
    <source>
        <dbReference type="Proteomes" id="UP000327013"/>
    </source>
</evidence>
<gene>
    <name evidence="2" type="ORF">FH972_006513</name>
</gene>
<dbReference type="OrthoDB" id="1920894at2759"/>
<name>A0A5N6QVS3_9ROSI</name>
<reference evidence="2 3" key="1">
    <citation type="submission" date="2019-06" db="EMBL/GenBank/DDBJ databases">
        <title>A chromosomal-level reference genome of Carpinus fangiana (Coryloideae, Betulaceae).</title>
        <authorList>
            <person name="Yang X."/>
            <person name="Wang Z."/>
            <person name="Zhang L."/>
            <person name="Hao G."/>
            <person name="Liu J."/>
            <person name="Yang Y."/>
        </authorList>
    </citation>
    <scope>NUCLEOTIDE SEQUENCE [LARGE SCALE GENOMIC DNA]</scope>
    <source>
        <strain evidence="2">Cfa_2016G</strain>
        <tissue evidence="2">Leaf</tissue>
    </source>
</reference>
<dbReference type="Proteomes" id="UP000327013">
    <property type="component" value="Chromosome 2"/>
</dbReference>
<feature type="compositionally biased region" description="Basic and acidic residues" evidence="1">
    <location>
        <begin position="1"/>
        <end position="10"/>
    </location>
</feature>
<feature type="region of interest" description="Disordered" evidence="1">
    <location>
        <begin position="1"/>
        <end position="27"/>
    </location>
</feature>
<dbReference type="AlphaFoldDB" id="A0A5N6QVS3"/>
<protein>
    <submittedName>
        <fullName evidence="2">Uncharacterized protein</fullName>
    </submittedName>
</protein>
<proteinExistence type="predicted"/>